<sequence>MLPFHLWFNWYLQRVQRAFCLSFLVFVTVGVTACAQVPTWQTALVLNRTLVNATATDEQGNVYIVGSFSGALTLDSITLTPTNSRTKAVVAKWSTRTQRFVWAYQLGNPKDVVASAIAVRGREVYVAGGFYDTLRVGPARLVSAGRDDVYIAKLIDQGPHAHFTWAQRAGEWAWTG</sequence>
<accession>A0ABY4GF56</accession>
<dbReference type="Proteomes" id="UP000830401">
    <property type="component" value="Plasmid unnamed5"/>
</dbReference>
<gene>
    <name evidence="1" type="ORF">MUN86_28355</name>
</gene>
<reference evidence="1" key="1">
    <citation type="submission" date="2022-04" db="EMBL/GenBank/DDBJ databases">
        <title>Hymenobacter sp. isolated from the air.</title>
        <authorList>
            <person name="Won M."/>
            <person name="Lee C.-M."/>
            <person name="Woen H.-Y."/>
            <person name="Kwon S.-W."/>
        </authorList>
    </citation>
    <scope>NUCLEOTIDE SEQUENCE</scope>
    <source>
        <strain evidence="1">5420S-77</strain>
        <plasmid evidence="1">unnamed5</plasmid>
    </source>
</reference>
<evidence type="ECO:0008006" key="3">
    <source>
        <dbReference type="Google" id="ProtNLM"/>
    </source>
</evidence>
<name>A0ABY4GF56_9BACT</name>
<dbReference type="RefSeq" id="WP_245127393.1">
    <property type="nucleotide sequence ID" value="NZ_CP095066.1"/>
</dbReference>
<evidence type="ECO:0000313" key="1">
    <source>
        <dbReference type="EMBL" id="UOQ69555.1"/>
    </source>
</evidence>
<proteinExistence type="predicted"/>
<organism evidence="1 2">
    <name type="scientific">Hymenobacter volaticus</name>
    <dbReference type="NCBI Taxonomy" id="2932254"/>
    <lineage>
        <taxon>Bacteria</taxon>
        <taxon>Pseudomonadati</taxon>
        <taxon>Bacteroidota</taxon>
        <taxon>Cytophagia</taxon>
        <taxon>Cytophagales</taxon>
        <taxon>Hymenobacteraceae</taxon>
        <taxon>Hymenobacter</taxon>
    </lineage>
</organism>
<protein>
    <recommendedName>
        <fullName evidence="3">PLD phosphodiesterase domain-containing protein</fullName>
    </recommendedName>
</protein>
<dbReference type="EMBL" id="CP095066">
    <property type="protein sequence ID" value="UOQ69555.1"/>
    <property type="molecule type" value="Genomic_DNA"/>
</dbReference>
<keyword evidence="1" id="KW-0614">Plasmid</keyword>
<evidence type="ECO:0000313" key="2">
    <source>
        <dbReference type="Proteomes" id="UP000830401"/>
    </source>
</evidence>
<keyword evidence="2" id="KW-1185">Reference proteome</keyword>
<geneLocation type="plasmid" evidence="1 2">
    <name>unnamed5</name>
</geneLocation>
<dbReference type="SUPFAM" id="SSF50965">
    <property type="entry name" value="Galactose oxidase, central domain"/>
    <property type="match status" value="1"/>
</dbReference>
<dbReference type="InterPro" id="IPR011043">
    <property type="entry name" value="Gal_Oxase/kelch_b-propeller"/>
</dbReference>